<dbReference type="PANTHER" id="PTHR30390">
    <property type="entry name" value="SEDOHEPTULOSE 7-PHOSPHATE ISOMERASE / DNAA INITIATOR-ASSOCIATING FACTOR FOR REPLICATION INITIATION"/>
    <property type="match status" value="1"/>
</dbReference>
<dbReference type="PANTHER" id="PTHR30390:SF7">
    <property type="entry name" value="PHOSPHOHEPTOSE ISOMERASE"/>
    <property type="match status" value="1"/>
</dbReference>
<dbReference type="PROSITE" id="PS51464">
    <property type="entry name" value="SIS"/>
    <property type="match status" value="1"/>
</dbReference>
<dbReference type="InterPro" id="IPR001347">
    <property type="entry name" value="SIS_dom"/>
</dbReference>
<evidence type="ECO:0000313" key="3">
    <source>
        <dbReference type="Proteomes" id="UP001596270"/>
    </source>
</evidence>
<accession>A0ABW1TS63</accession>
<dbReference type="Pfam" id="PF13580">
    <property type="entry name" value="SIS_2"/>
    <property type="match status" value="1"/>
</dbReference>
<dbReference type="InterPro" id="IPR046348">
    <property type="entry name" value="SIS_dom_sf"/>
</dbReference>
<dbReference type="CDD" id="cd05006">
    <property type="entry name" value="SIS_GmhA"/>
    <property type="match status" value="1"/>
</dbReference>
<dbReference type="EMBL" id="JBHSRS010000004">
    <property type="protein sequence ID" value="MFC6280065.1"/>
    <property type="molecule type" value="Genomic_DNA"/>
</dbReference>
<keyword evidence="3" id="KW-1185">Reference proteome</keyword>
<name>A0ABW1TS63_9BURK</name>
<dbReference type="InterPro" id="IPR035461">
    <property type="entry name" value="GmhA/DiaA"/>
</dbReference>
<evidence type="ECO:0000259" key="1">
    <source>
        <dbReference type="PROSITE" id="PS51464"/>
    </source>
</evidence>
<dbReference type="SUPFAM" id="SSF53697">
    <property type="entry name" value="SIS domain"/>
    <property type="match status" value="1"/>
</dbReference>
<comment type="caution">
    <text evidence="2">The sequence shown here is derived from an EMBL/GenBank/DDBJ whole genome shotgun (WGS) entry which is preliminary data.</text>
</comment>
<feature type="domain" description="SIS" evidence="1">
    <location>
        <begin position="44"/>
        <end position="203"/>
    </location>
</feature>
<sequence>MHIRPKSVNRLFITSALGEARVALDHLLANEEALAAIEYTATLMLRTFQIGGRIYTCGNGGSMCDAMHFAEELTGRFRRNRPGLAAQAISDVGHLSCVANDFGYDQVFSRYLQSHARAGDCLLAISTSGKSVNVVNAAISAKELGMTVVALTGRKDTQLQALADACIATPAGEFADRAQELHIKVIHILIELIERQSFPDNYPAISG</sequence>
<dbReference type="Proteomes" id="UP001596270">
    <property type="component" value="Unassembled WGS sequence"/>
</dbReference>
<dbReference type="RefSeq" id="WP_377412185.1">
    <property type="nucleotide sequence ID" value="NZ_JBHSRS010000004.1"/>
</dbReference>
<dbReference type="InterPro" id="IPR050099">
    <property type="entry name" value="SIS_GmhA/DiaA_subfam"/>
</dbReference>
<evidence type="ECO:0000313" key="2">
    <source>
        <dbReference type="EMBL" id="MFC6280065.1"/>
    </source>
</evidence>
<organism evidence="2 3">
    <name type="scientific">Polaromonas aquatica</name>
    <dbReference type="NCBI Taxonomy" id="332657"/>
    <lineage>
        <taxon>Bacteria</taxon>
        <taxon>Pseudomonadati</taxon>
        <taxon>Pseudomonadota</taxon>
        <taxon>Betaproteobacteria</taxon>
        <taxon>Burkholderiales</taxon>
        <taxon>Comamonadaceae</taxon>
        <taxon>Polaromonas</taxon>
    </lineage>
</organism>
<gene>
    <name evidence="2" type="ORF">ACFQND_02330</name>
</gene>
<proteinExistence type="predicted"/>
<protein>
    <submittedName>
        <fullName evidence="2">SIS domain-containing protein</fullName>
    </submittedName>
</protein>
<dbReference type="Gene3D" id="3.40.50.10490">
    <property type="entry name" value="Glucose-6-phosphate isomerase like protein, domain 1"/>
    <property type="match status" value="1"/>
</dbReference>
<reference evidence="3" key="1">
    <citation type="journal article" date="2019" name="Int. J. Syst. Evol. Microbiol.">
        <title>The Global Catalogue of Microorganisms (GCM) 10K type strain sequencing project: providing services to taxonomists for standard genome sequencing and annotation.</title>
        <authorList>
            <consortium name="The Broad Institute Genomics Platform"/>
            <consortium name="The Broad Institute Genome Sequencing Center for Infectious Disease"/>
            <person name="Wu L."/>
            <person name="Ma J."/>
        </authorList>
    </citation>
    <scope>NUCLEOTIDE SEQUENCE [LARGE SCALE GENOMIC DNA]</scope>
    <source>
        <strain evidence="3">CCUG 39402</strain>
    </source>
</reference>